<feature type="compositionally biased region" description="Basic and acidic residues" evidence="3">
    <location>
        <begin position="1938"/>
        <end position="1948"/>
    </location>
</feature>
<dbReference type="GO" id="GO:0005096">
    <property type="term" value="F:GTPase activator activity"/>
    <property type="evidence" value="ECO:0007669"/>
    <property type="project" value="InterPro"/>
</dbReference>
<dbReference type="InterPro" id="IPR011989">
    <property type="entry name" value="ARM-like"/>
</dbReference>
<protein>
    <submittedName>
        <fullName evidence="6">Tubulin-folding cofactor D</fullName>
    </submittedName>
</protein>
<feature type="region of interest" description="Disordered" evidence="3">
    <location>
        <begin position="1794"/>
        <end position="1828"/>
    </location>
</feature>
<keyword evidence="7" id="KW-1185">Reference proteome</keyword>
<dbReference type="Pfam" id="PF25767">
    <property type="entry name" value="ARM_TBCD_2nd"/>
    <property type="match status" value="1"/>
</dbReference>
<evidence type="ECO:0000313" key="6">
    <source>
        <dbReference type="EMBL" id="KZV46184.1"/>
    </source>
</evidence>
<keyword evidence="1" id="KW-0143">Chaperone</keyword>
<gene>
    <name evidence="6" type="ORF">F511_15194</name>
</gene>
<evidence type="ECO:0000259" key="4">
    <source>
        <dbReference type="Pfam" id="PF12612"/>
    </source>
</evidence>
<feature type="domain" description="Tubulin-folding cofactor D C-terminal" evidence="4">
    <location>
        <begin position="920"/>
        <end position="1101"/>
    </location>
</feature>
<organism evidence="6 7">
    <name type="scientific">Dorcoceras hygrometricum</name>
    <dbReference type="NCBI Taxonomy" id="472368"/>
    <lineage>
        <taxon>Eukaryota</taxon>
        <taxon>Viridiplantae</taxon>
        <taxon>Streptophyta</taxon>
        <taxon>Embryophyta</taxon>
        <taxon>Tracheophyta</taxon>
        <taxon>Spermatophyta</taxon>
        <taxon>Magnoliopsida</taxon>
        <taxon>eudicotyledons</taxon>
        <taxon>Gunneridae</taxon>
        <taxon>Pentapetalae</taxon>
        <taxon>asterids</taxon>
        <taxon>lamiids</taxon>
        <taxon>Lamiales</taxon>
        <taxon>Gesneriaceae</taxon>
        <taxon>Didymocarpoideae</taxon>
        <taxon>Trichosporeae</taxon>
        <taxon>Loxocarpinae</taxon>
        <taxon>Dorcoceras</taxon>
    </lineage>
</organism>
<feature type="compositionally biased region" description="Basic and acidic residues" evidence="3">
    <location>
        <begin position="1881"/>
        <end position="1911"/>
    </location>
</feature>
<evidence type="ECO:0000259" key="5">
    <source>
        <dbReference type="Pfam" id="PF25767"/>
    </source>
</evidence>
<reference evidence="6 7" key="1">
    <citation type="journal article" date="2015" name="Proc. Natl. Acad. Sci. U.S.A.">
        <title>The resurrection genome of Boea hygrometrica: A blueprint for survival of dehydration.</title>
        <authorList>
            <person name="Xiao L."/>
            <person name="Yang G."/>
            <person name="Zhang L."/>
            <person name="Yang X."/>
            <person name="Zhao S."/>
            <person name="Ji Z."/>
            <person name="Zhou Q."/>
            <person name="Hu M."/>
            <person name="Wang Y."/>
            <person name="Chen M."/>
            <person name="Xu Y."/>
            <person name="Jin H."/>
            <person name="Xiao X."/>
            <person name="Hu G."/>
            <person name="Bao F."/>
            <person name="Hu Y."/>
            <person name="Wan P."/>
            <person name="Li L."/>
            <person name="Deng X."/>
            <person name="Kuang T."/>
            <person name="Xiang C."/>
            <person name="Zhu J.K."/>
            <person name="Oliver M.J."/>
            <person name="He Y."/>
        </authorList>
    </citation>
    <scope>NUCLEOTIDE SEQUENCE [LARGE SCALE GENOMIC DNA]</scope>
    <source>
        <strain evidence="7">cv. XS01</strain>
    </source>
</reference>
<dbReference type="PANTHER" id="PTHR12658">
    <property type="entry name" value="BETA-TUBULIN COFACTOR D"/>
    <property type="match status" value="1"/>
</dbReference>
<accession>A0A2Z7CNK0</accession>
<sequence>MVAEEEQISVSAAFQAEEDDELASKERILLKYFLIEWNTVKSIVDDVVSARRFSDISAAYKIRSIMDKYQEQGQLVEPYLERIVSPLMSIVRTRTAELGVKSDEILELLKPICIVLYSLVTVCGYKSVLKFFPHQVSDLELAVALLEKCHDSGAAKAMRQESTGEMETKCITLLWLSILVLIPFDISSVDTSIADDNYAGRDELPPLVMRILGICKDYLSSAGPMRTMAGLLLSRLLTRPDMSKAFTSFIDWFHEILSSKEDTVRDHFRLLGVVEALATIFKAGSPPVLFNVVSVLWNDTSTLIKSPTAARSSLLRKYLVKLTQRIGLTCLPHRSPSWQYMGSNSTLGETLSSKVKQDSSRESHSVSIESCNISQDKSCLEEEQMDVPEILEEIIELLLSGLRDTDTVVRWSAAKGVGRVTSRLTYSLSDEVLSSVLELFSPGEGDGSWHGGCLALAELARRGLLLPISFSKVVPVIVKALHYDIRRGPHSVGSHVRDAAAYVCWAFGRAYSHRDMKNVLEQLSPHLLTVACYDREVNCRRAAAAAFQENVGRQGNFPHGIDIINTADYFALSSRANSYLHVAVCIAQYDGYLNHFVNELLQSKICHWDKVLRELSASALAALVQYEPDYFANTVLERLVPCTLSTDLCIRHGATLAAGELILALNKLNYVLSEDKQKIAAGIVPAIEKARLYRGKGGEIMRSAVSRFIECIAQAQIYLTAKNAAVEALKHYIRAYYLSADGKEINDILSKYLEQLADPNVAARRGSALALGVLPFDSWSKGGNPVITKLCNSCEIEENLGDRDAEARANAVKGVIFVCETLTEDEKLFNSFNGKDVEAMFLLIRNEVMNSLFKALDDYSTDNRGDVGSWVREAAMDGLERCTYILCKRDFIEKEKRSVTDDCSDSCDNNTYFDSILANKIVGSIIKQAVEKMDRLRESAARVLHRILHSETTFVPHIPEREILQRMVPSEANFKLGVPSYSFASFVQLLQVSCYSKYLVSGLVISIGGLQDSLRKASLGALLDYLQSSENDSRISLSEDILWVLQQYRKCDRVIIPTFKTIEILFSKKILLNLKDQTPVFCSGVLDSLATELRGSKDFSKLYAGIAILGYIASISDPINVRAFANLLNFLAHRYPKIRKSAAEQVYLVLLQNGNLVADDKADEAVEIITETCWEGDAEEAKNRKVQLCDMANLVTSNVLGKEGREGPKKVQTPETADENALYSSLKGKRVFPASMTLMIYQRRYSVSQGVIRQKVPCIQFCKTQDLEMAAIDIEFTEEEMAIDQGVGYPRAYAKLCRDRSIGPYTNGPPFTFTPYALVQQEELRAKELERMFPIIDHEAKPTTKPKIFVSLLWKQLNHLGNAGFDPEIIRVDPYGNVLYYHADPASPLAWEIDHWFPCSRGGLTVPSNLRILQWQVCKGKDNKLEYLIPWWDFQLGISINQFLSIFASSKSDFRNRAFSWLFSEGESEEINATQTVESHTFPQHFAETKGKFGLAPAAVVLSRRESFDNALKAVDANRRPRSSTPIIAMRKVKPFARKENEDPLMVSNPYQAIVTARDSLKQREATAKMQAEIQKLDDEVNDLQRKTEEEKTSIQDLELVLMKRKRRAEKCRRVAEAQSSYRVMLEKMIRDAMHQSVVYKQQVRLNLAASSALLARLEAQRAICDSAERELHRKYEQRDELEKQIQPEWEEQTRKRSRMYEEKNDNNRLLTGNLQQKETTFFQKEVERALRSPEVKSAATLRKELRKFLEEEQRASAASSLLSQEPQSEDFEGTEEIVNNINILKPYRDNSEEIGSKTEQGDDLKLHNIQFPDYHEPNEGEDEEARKLRGKGNIDKWMQFLLEENTAACDADFDSESPRTNALAVVPQLVSAEVSKELTKVEEARSSVSSSKEEMEKNDMLDRNIGDKTLFKNPPYRIEEQRDKVKELVGPESDGSEENKRKEKNAKESTLSRSDSKRAFRRIPSSPSLILEGMKKRVDCIGKKPSVLDDNDCEYYASARNSFIKSSMKTIKKAVKF</sequence>
<evidence type="ECO:0000256" key="3">
    <source>
        <dbReference type="SAM" id="MobiDB-lite"/>
    </source>
</evidence>
<feature type="coiled-coil region" evidence="2">
    <location>
        <begin position="1641"/>
        <end position="1685"/>
    </location>
</feature>
<dbReference type="InterPro" id="IPR058033">
    <property type="entry name" value="ARM_TBCD_2nd"/>
</dbReference>
<dbReference type="OrthoDB" id="10253476at2759"/>
<name>A0A2Z7CNK0_9LAMI</name>
<dbReference type="Pfam" id="PF23579">
    <property type="entry name" value="ARM_TBCD"/>
    <property type="match status" value="1"/>
</dbReference>
<keyword evidence="2" id="KW-0175">Coiled coil</keyword>
<feature type="coiled-coil region" evidence="2">
    <location>
        <begin position="1567"/>
        <end position="1601"/>
    </location>
</feature>
<dbReference type="SUPFAM" id="SSF48371">
    <property type="entry name" value="ARM repeat"/>
    <property type="match status" value="1"/>
</dbReference>
<dbReference type="GO" id="GO:0007023">
    <property type="term" value="P:post-chaperonin tubulin folding pathway"/>
    <property type="evidence" value="ECO:0007669"/>
    <property type="project" value="InterPro"/>
</dbReference>
<dbReference type="PANTHER" id="PTHR12658:SF0">
    <property type="entry name" value="TUBULIN-SPECIFIC CHAPERONE D"/>
    <property type="match status" value="1"/>
</dbReference>
<feature type="compositionally biased region" description="Basic and acidic residues" evidence="3">
    <location>
        <begin position="1794"/>
        <end position="1807"/>
    </location>
</feature>
<dbReference type="Gene3D" id="1.25.10.10">
    <property type="entry name" value="Leucine-rich Repeat Variant"/>
    <property type="match status" value="2"/>
</dbReference>
<feature type="domain" description="Tubulin-folding cofactor D ARM repeats" evidence="5">
    <location>
        <begin position="314"/>
        <end position="561"/>
    </location>
</feature>
<dbReference type="GO" id="GO:0000226">
    <property type="term" value="P:microtubule cytoskeleton organization"/>
    <property type="evidence" value="ECO:0007669"/>
    <property type="project" value="TreeGrafter"/>
</dbReference>
<feature type="region of interest" description="Disordered" evidence="3">
    <location>
        <begin position="1881"/>
        <end position="1963"/>
    </location>
</feature>
<dbReference type="EMBL" id="KQ995695">
    <property type="protein sequence ID" value="KZV46184.1"/>
    <property type="molecule type" value="Genomic_DNA"/>
</dbReference>
<feature type="compositionally biased region" description="Basic and acidic residues" evidence="3">
    <location>
        <begin position="1918"/>
        <end position="1930"/>
    </location>
</feature>
<evidence type="ECO:0000256" key="1">
    <source>
        <dbReference type="ARBA" id="ARBA00023186"/>
    </source>
</evidence>
<evidence type="ECO:0000256" key="2">
    <source>
        <dbReference type="SAM" id="Coils"/>
    </source>
</evidence>
<dbReference type="InterPro" id="IPR016024">
    <property type="entry name" value="ARM-type_fold"/>
</dbReference>
<proteinExistence type="predicted"/>
<evidence type="ECO:0000313" key="7">
    <source>
        <dbReference type="Proteomes" id="UP000250235"/>
    </source>
</evidence>
<dbReference type="InterPro" id="IPR022577">
    <property type="entry name" value="TBCD_C"/>
</dbReference>
<dbReference type="Pfam" id="PF12612">
    <property type="entry name" value="TFCD_C"/>
    <property type="match status" value="1"/>
</dbReference>
<dbReference type="Proteomes" id="UP000250235">
    <property type="component" value="Unassembled WGS sequence"/>
</dbReference>
<dbReference type="InterPro" id="IPR033162">
    <property type="entry name" value="TBCD"/>
</dbReference>
<dbReference type="GO" id="GO:0007021">
    <property type="term" value="P:tubulin complex assembly"/>
    <property type="evidence" value="ECO:0007669"/>
    <property type="project" value="InterPro"/>
</dbReference>
<dbReference type="GO" id="GO:0048487">
    <property type="term" value="F:beta-tubulin binding"/>
    <property type="evidence" value="ECO:0007669"/>
    <property type="project" value="InterPro"/>
</dbReference>